<dbReference type="GO" id="GO:0004523">
    <property type="term" value="F:RNA-DNA hybrid ribonuclease activity"/>
    <property type="evidence" value="ECO:0007669"/>
    <property type="project" value="InterPro"/>
</dbReference>
<dbReference type="GO" id="GO:0003676">
    <property type="term" value="F:nucleic acid binding"/>
    <property type="evidence" value="ECO:0007669"/>
    <property type="project" value="InterPro"/>
</dbReference>
<evidence type="ECO:0000313" key="4">
    <source>
        <dbReference type="Proteomes" id="UP000593560"/>
    </source>
</evidence>
<proteinExistence type="predicted"/>
<dbReference type="OrthoDB" id="982759at2759"/>
<gene>
    <name evidence="3" type="ORF">Gohar_010367</name>
</gene>
<sequence>DTWEYLSTGGVVARDSGYAATGGVAHDHDGNWIVRFTRFLGVCSSFEAEVWGILNGILILLNKGYRRIIIMTDNLPKFD</sequence>
<dbReference type="InterPro" id="IPR036397">
    <property type="entry name" value="RNaseH_sf"/>
</dbReference>
<keyword evidence="1" id="KW-0812">Transmembrane</keyword>
<protein>
    <recommendedName>
        <fullName evidence="2">RNase H type-1 domain-containing protein</fullName>
    </recommendedName>
</protein>
<organism evidence="3 4">
    <name type="scientific">Gossypium harknessii</name>
    <dbReference type="NCBI Taxonomy" id="34285"/>
    <lineage>
        <taxon>Eukaryota</taxon>
        <taxon>Viridiplantae</taxon>
        <taxon>Streptophyta</taxon>
        <taxon>Embryophyta</taxon>
        <taxon>Tracheophyta</taxon>
        <taxon>Spermatophyta</taxon>
        <taxon>Magnoliopsida</taxon>
        <taxon>eudicotyledons</taxon>
        <taxon>Gunneridae</taxon>
        <taxon>Pentapetalae</taxon>
        <taxon>rosids</taxon>
        <taxon>malvids</taxon>
        <taxon>Malvales</taxon>
        <taxon>Malvaceae</taxon>
        <taxon>Malvoideae</taxon>
        <taxon>Gossypium</taxon>
    </lineage>
</organism>
<dbReference type="Proteomes" id="UP000593560">
    <property type="component" value="Unassembled WGS sequence"/>
</dbReference>
<feature type="domain" description="RNase H type-1" evidence="2">
    <location>
        <begin position="10"/>
        <end position="75"/>
    </location>
</feature>
<name>A0A7J9GS28_9ROSI</name>
<evidence type="ECO:0000259" key="2">
    <source>
        <dbReference type="Pfam" id="PF13456"/>
    </source>
</evidence>
<dbReference type="InterPro" id="IPR002156">
    <property type="entry name" value="RNaseH_domain"/>
</dbReference>
<dbReference type="PANTHER" id="PTHR47723:SF19">
    <property type="entry name" value="POLYNUCLEOTIDYL TRANSFERASE, RIBONUCLEASE H-LIKE SUPERFAMILY PROTEIN"/>
    <property type="match status" value="1"/>
</dbReference>
<feature type="transmembrane region" description="Helical" evidence="1">
    <location>
        <begin position="39"/>
        <end position="61"/>
    </location>
</feature>
<feature type="non-terminal residue" evidence="3">
    <location>
        <position position="1"/>
    </location>
</feature>
<dbReference type="AlphaFoldDB" id="A0A7J9GS28"/>
<evidence type="ECO:0000256" key="1">
    <source>
        <dbReference type="SAM" id="Phobius"/>
    </source>
</evidence>
<dbReference type="PANTHER" id="PTHR47723">
    <property type="entry name" value="OS05G0353850 PROTEIN"/>
    <property type="match status" value="1"/>
</dbReference>
<dbReference type="CDD" id="cd06222">
    <property type="entry name" value="RNase_H_like"/>
    <property type="match status" value="1"/>
</dbReference>
<accession>A0A7J9GS28</accession>
<comment type="caution">
    <text evidence="3">The sequence shown here is derived from an EMBL/GenBank/DDBJ whole genome shotgun (WGS) entry which is preliminary data.</text>
</comment>
<reference evidence="3 4" key="1">
    <citation type="journal article" date="2019" name="Genome Biol. Evol.">
        <title>Insights into the evolution of the New World diploid cottons (Gossypium, subgenus Houzingenia) based on genome sequencing.</title>
        <authorList>
            <person name="Grover C.E."/>
            <person name="Arick M.A. 2nd"/>
            <person name="Thrash A."/>
            <person name="Conover J.L."/>
            <person name="Sanders W.S."/>
            <person name="Peterson D.G."/>
            <person name="Frelichowski J.E."/>
            <person name="Scheffler J.A."/>
            <person name="Scheffler B.E."/>
            <person name="Wendel J.F."/>
        </authorList>
    </citation>
    <scope>NUCLEOTIDE SEQUENCE [LARGE SCALE GENOMIC DNA]</scope>
    <source>
        <strain evidence="3">0</strain>
        <tissue evidence="3">Leaf</tissue>
    </source>
</reference>
<dbReference type="Gene3D" id="3.30.420.10">
    <property type="entry name" value="Ribonuclease H-like superfamily/Ribonuclease H"/>
    <property type="match status" value="1"/>
</dbReference>
<dbReference type="SUPFAM" id="SSF53098">
    <property type="entry name" value="Ribonuclease H-like"/>
    <property type="match status" value="1"/>
</dbReference>
<dbReference type="EMBL" id="JABFAD010000006">
    <property type="protein sequence ID" value="MBA0799884.1"/>
    <property type="molecule type" value="Genomic_DNA"/>
</dbReference>
<keyword evidence="1" id="KW-1133">Transmembrane helix</keyword>
<dbReference type="Pfam" id="PF13456">
    <property type="entry name" value="RVT_3"/>
    <property type="match status" value="1"/>
</dbReference>
<dbReference type="InterPro" id="IPR053151">
    <property type="entry name" value="RNase_H-like"/>
</dbReference>
<keyword evidence="4" id="KW-1185">Reference proteome</keyword>
<dbReference type="InterPro" id="IPR012337">
    <property type="entry name" value="RNaseH-like_sf"/>
</dbReference>
<dbReference type="InterPro" id="IPR044730">
    <property type="entry name" value="RNase_H-like_dom_plant"/>
</dbReference>
<evidence type="ECO:0000313" key="3">
    <source>
        <dbReference type="EMBL" id="MBA0799884.1"/>
    </source>
</evidence>
<keyword evidence="1" id="KW-0472">Membrane</keyword>